<keyword evidence="8" id="KW-0805">Transcription regulation</keyword>
<dbReference type="Pfam" id="PF01475">
    <property type="entry name" value="FUR"/>
    <property type="match status" value="1"/>
</dbReference>
<dbReference type="GO" id="GO:0000976">
    <property type="term" value="F:transcription cis-regulatory region binding"/>
    <property type="evidence" value="ECO:0007669"/>
    <property type="project" value="TreeGrafter"/>
</dbReference>
<dbReference type="CDD" id="cd07153">
    <property type="entry name" value="Fur_like"/>
    <property type="match status" value="1"/>
</dbReference>
<dbReference type="GO" id="GO:0005829">
    <property type="term" value="C:cytosol"/>
    <property type="evidence" value="ECO:0007669"/>
    <property type="project" value="TreeGrafter"/>
</dbReference>
<dbReference type="GO" id="GO:0003700">
    <property type="term" value="F:DNA-binding transcription factor activity"/>
    <property type="evidence" value="ECO:0007669"/>
    <property type="project" value="InterPro"/>
</dbReference>
<proteinExistence type="inferred from homology"/>
<feature type="binding site" evidence="11">
    <location>
        <position position="96"/>
    </location>
    <ligand>
        <name>Zn(2+)</name>
        <dbReference type="ChEBI" id="CHEBI:29105"/>
    </ligand>
</feature>
<organism evidence="13 14">
    <name type="scientific">Micrococcus lylae</name>
    <dbReference type="NCBI Taxonomy" id="1273"/>
    <lineage>
        <taxon>Bacteria</taxon>
        <taxon>Bacillati</taxon>
        <taxon>Actinomycetota</taxon>
        <taxon>Actinomycetes</taxon>
        <taxon>Micrococcales</taxon>
        <taxon>Micrococcaceae</taxon>
        <taxon>Micrococcus</taxon>
    </lineage>
</organism>
<keyword evidence="7 11" id="KW-0862">Zinc</keyword>
<name>A0A1R4IFL7_9MICC</name>
<feature type="binding site" evidence="11">
    <location>
        <position position="93"/>
    </location>
    <ligand>
        <name>Zn(2+)</name>
        <dbReference type="ChEBI" id="CHEBI:29105"/>
    </ligand>
</feature>
<comment type="subcellular location">
    <subcellularLocation>
        <location evidence="1">Cytoplasm</location>
    </subcellularLocation>
</comment>
<gene>
    <name evidence="13" type="ORF">FM125_02010</name>
</gene>
<evidence type="ECO:0000256" key="6">
    <source>
        <dbReference type="ARBA" id="ARBA00022723"/>
    </source>
</evidence>
<feature type="binding site" evidence="12">
    <location>
        <position position="125"/>
    </location>
    <ligand>
        <name>Fe cation</name>
        <dbReference type="ChEBI" id="CHEBI:24875"/>
    </ligand>
</feature>
<evidence type="ECO:0000313" key="13">
    <source>
        <dbReference type="EMBL" id="SJN18569.1"/>
    </source>
</evidence>
<feature type="binding site" evidence="12">
    <location>
        <position position="108"/>
    </location>
    <ligand>
        <name>Fe cation</name>
        <dbReference type="ChEBI" id="CHEBI:24875"/>
    </ligand>
</feature>
<evidence type="ECO:0000256" key="10">
    <source>
        <dbReference type="ARBA" id="ARBA00023163"/>
    </source>
</evidence>
<dbReference type="PANTHER" id="PTHR33202:SF2">
    <property type="entry name" value="FERRIC UPTAKE REGULATION PROTEIN"/>
    <property type="match status" value="1"/>
</dbReference>
<dbReference type="Proteomes" id="UP000196230">
    <property type="component" value="Unassembled WGS sequence"/>
</dbReference>
<sequence>MTTPGPQGTAPRGRTTRQKVAVDRALGELDDFVSAQELHQHLKDSGDRVSLATVYRTLQQQLDEGRVDVLRREDGESVYRRCVADEHHHHLVCRRCWKTVEITAPDVEEWAQRVAQDHGYTEPSHTLEVTGLCAECSAS</sequence>
<dbReference type="GO" id="GO:0045892">
    <property type="term" value="P:negative regulation of DNA-templated transcription"/>
    <property type="evidence" value="ECO:0007669"/>
    <property type="project" value="TreeGrafter"/>
</dbReference>
<evidence type="ECO:0000256" key="7">
    <source>
        <dbReference type="ARBA" id="ARBA00022833"/>
    </source>
</evidence>
<evidence type="ECO:0000256" key="9">
    <source>
        <dbReference type="ARBA" id="ARBA00023125"/>
    </source>
</evidence>
<evidence type="ECO:0000256" key="4">
    <source>
        <dbReference type="ARBA" id="ARBA00022490"/>
    </source>
</evidence>
<dbReference type="Gene3D" id="3.30.1490.190">
    <property type="match status" value="1"/>
</dbReference>
<keyword evidence="9" id="KW-0238">DNA-binding</keyword>
<evidence type="ECO:0000256" key="2">
    <source>
        <dbReference type="ARBA" id="ARBA00007957"/>
    </source>
</evidence>
<dbReference type="InterPro" id="IPR036390">
    <property type="entry name" value="WH_DNA-bd_sf"/>
</dbReference>
<accession>A0A1R4IFL7</accession>
<reference evidence="13 14" key="1">
    <citation type="submission" date="2017-02" db="EMBL/GenBank/DDBJ databases">
        <authorList>
            <person name="Peterson S.W."/>
        </authorList>
    </citation>
    <scope>NUCLEOTIDE SEQUENCE [LARGE SCALE GENOMIC DNA]</scope>
    <source>
        <strain evidence="13 14">2B3F</strain>
    </source>
</reference>
<keyword evidence="4" id="KW-0963">Cytoplasm</keyword>
<protein>
    <submittedName>
        <fullName evidence="13">Zinc uptake regulation protein ZUR</fullName>
    </submittedName>
</protein>
<keyword evidence="6 11" id="KW-0479">Metal-binding</keyword>
<dbReference type="PANTHER" id="PTHR33202">
    <property type="entry name" value="ZINC UPTAKE REGULATION PROTEIN"/>
    <property type="match status" value="1"/>
</dbReference>
<evidence type="ECO:0000256" key="12">
    <source>
        <dbReference type="PIRSR" id="PIRSR602481-2"/>
    </source>
</evidence>
<evidence type="ECO:0000313" key="14">
    <source>
        <dbReference type="Proteomes" id="UP000196230"/>
    </source>
</evidence>
<dbReference type="EMBL" id="FUKP01000014">
    <property type="protein sequence ID" value="SJN18569.1"/>
    <property type="molecule type" value="Genomic_DNA"/>
</dbReference>
<dbReference type="GO" id="GO:1900376">
    <property type="term" value="P:regulation of secondary metabolite biosynthetic process"/>
    <property type="evidence" value="ECO:0007669"/>
    <property type="project" value="TreeGrafter"/>
</dbReference>
<comment type="subunit">
    <text evidence="3">Homodimer.</text>
</comment>
<evidence type="ECO:0000256" key="11">
    <source>
        <dbReference type="PIRSR" id="PIRSR602481-1"/>
    </source>
</evidence>
<comment type="cofactor">
    <cofactor evidence="12">
        <name>Mn(2+)</name>
        <dbReference type="ChEBI" id="CHEBI:29035"/>
    </cofactor>
    <cofactor evidence="12">
        <name>Fe(2+)</name>
        <dbReference type="ChEBI" id="CHEBI:29033"/>
    </cofactor>
    <text evidence="12">Binds 1 Mn(2+) or Fe(2+) ion per subunit.</text>
</comment>
<dbReference type="RefSeq" id="WP_087133493.1">
    <property type="nucleotide sequence ID" value="NZ_FUKP01000014.1"/>
</dbReference>
<dbReference type="FunFam" id="1.10.10.10:FF:000459">
    <property type="entry name" value="Ferric uptake regulation protein"/>
    <property type="match status" value="1"/>
</dbReference>
<keyword evidence="12" id="KW-0408">Iron</keyword>
<feature type="binding site" evidence="11">
    <location>
        <position position="133"/>
    </location>
    <ligand>
        <name>Zn(2+)</name>
        <dbReference type="ChEBI" id="CHEBI:29105"/>
    </ligand>
</feature>
<evidence type="ECO:0000256" key="8">
    <source>
        <dbReference type="ARBA" id="ARBA00023015"/>
    </source>
</evidence>
<comment type="cofactor">
    <cofactor evidence="11">
        <name>Zn(2+)</name>
        <dbReference type="ChEBI" id="CHEBI:29105"/>
    </cofactor>
    <text evidence="11">Binds 1 zinc ion per subunit.</text>
</comment>
<dbReference type="InterPro" id="IPR043135">
    <property type="entry name" value="Fur_C"/>
</dbReference>
<dbReference type="SUPFAM" id="SSF46785">
    <property type="entry name" value="Winged helix' DNA-binding domain"/>
    <property type="match status" value="1"/>
</dbReference>
<dbReference type="InterPro" id="IPR002481">
    <property type="entry name" value="FUR"/>
</dbReference>
<comment type="similarity">
    <text evidence="2">Belongs to the Fur family.</text>
</comment>
<feature type="binding site" evidence="12">
    <location>
        <position position="87"/>
    </location>
    <ligand>
        <name>Fe cation</name>
        <dbReference type="ChEBI" id="CHEBI:24875"/>
    </ligand>
</feature>
<dbReference type="AlphaFoldDB" id="A0A1R4IFL7"/>
<dbReference type="Gene3D" id="1.10.10.10">
    <property type="entry name" value="Winged helix-like DNA-binding domain superfamily/Winged helix DNA-binding domain"/>
    <property type="match status" value="1"/>
</dbReference>
<evidence type="ECO:0000256" key="3">
    <source>
        <dbReference type="ARBA" id="ARBA00011738"/>
    </source>
</evidence>
<evidence type="ECO:0000256" key="5">
    <source>
        <dbReference type="ARBA" id="ARBA00022491"/>
    </source>
</evidence>
<dbReference type="GO" id="GO:0008270">
    <property type="term" value="F:zinc ion binding"/>
    <property type="evidence" value="ECO:0007669"/>
    <property type="project" value="TreeGrafter"/>
</dbReference>
<dbReference type="InterPro" id="IPR036388">
    <property type="entry name" value="WH-like_DNA-bd_sf"/>
</dbReference>
<evidence type="ECO:0000256" key="1">
    <source>
        <dbReference type="ARBA" id="ARBA00004496"/>
    </source>
</evidence>
<keyword evidence="10" id="KW-0804">Transcription</keyword>
<feature type="binding site" evidence="11">
    <location>
        <position position="136"/>
    </location>
    <ligand>
        <name>Zn(2+)</name>
        <dbReference type="ChEBI" id="CHEBI:29105"/>
    </ligand>
</feature>
<keyword evidence="5" id="KW-0678">Repressor</keyword>